<dbReference type="PROSITE" id="PS51118">
    <property type="entry name" value="HTH_HXLR"/>
    <property type="match status" value="1"/>
</dbReference>
<evidence type="ECO:0000256" key="2">
    <source>
        <dbReference type="ARBA" id="ARBA00023125"/>
    </source>
</evidence>
<keyword evidence="3" id="KW-0804">Transcription</keyword>
<gene>
    <name evidence="5" type="ORF">Q5722_06990</name>
</gene>
<dbReference type="SUPFAM" id="SSF46785">
    <property type="entry name" value="Winged helix' DNA-binding domain"/>
    <property type="match status" value="1"/>
</dbReference>
<dbReference type="PANTHER" id="PTHR33204">
    <property type="entry name" value="TRANSCRIPTIONAL REGULATOR, MARR FAMILY"/>
    <property type="match status" value="1"/>
</dbReference>
<keyword evidence="2" id="KW-0238">DNA-binding</keyword>
<name>A0ABT9B474_9ACTN</name>
<evidence type="ECO:0000259" key="4">
    <source>
        <dbReference type="PROSITE" id="PS51118"/>
    </source>
</evidence>
<comment type="caution">
    <text evidence="5">The sequence shown here is derived from an EMBL/GenBank/DDBJ whole genome shotgun (WGS) entry which is preliminary data.</text>
</comment>
<dbReference type="Proteomes" id="UP001233314">
    <property type="component" value="Unassembled WGS sequence"/>
</dbReference>
<accession>A0ABT9B474</accession>
<dbReference type="RefSeq" id="WP_305027487.1">
    <property type="nucleotide sequence ID" value="NZ_JAUQTA010000001.1"/>
</dbReference>
<dbReference type="Gene3D" id="1.10.10.10">
    <property type="entry name" value="Winged helix-like DNA-binding domain superfamily/Winged helix DNA-binding domain"/>
    <property type="match status" value="1"/>
</dbReference>
<dbReference type="InterPro" id="IPR036390">
    <property type="entry name" value="WH_DNA-bd_sf"/>
</dbReference>
<dbReference type="InterPro" id="IPR002577">
    <property type="entry name" value="HTH_HxlR"/>
</dbReference>
<protein>
    <submittedName>
        <fullName evidence="5">Helix-turn-helix domain-containing protein</fullName>
    </submittedName>
</protein>
<organism evidence="5 6">
    <name type="scientific">Nocardioides jiangxiensis</name>
    <dbReference type="NCBI Taxonomy" id="3064524"/>
    <lineage>
        <taxon>Bacteria</taxon>
        <taxon>Bacillati</taxon>
        <taxon>Actinomycetota</taxon>
        <taxon>Actinomycetes</taxon>
        <taxon>Propionibacteriales</taxon>
        <taxon>Nocardioidaceae</taxon>
        <taxon>Nocardioides</taxon>
    </lineage>
</organism>
<dbReference type="Pfam" id="PF01638">
    <property type="entry name" value="HxlR"/>
    <property type="match status" value="1"/>
</dbReference>
<keyword evidence="6" id="KW-1185">Reference proteome</keyword>
<proteinExistence type="predicted"/>
<keyword evidence="1" id="KW-0805">Transcription regulation</keyword>
<dbReference type="InterPro" id="IPR036388">
    <property type="entry name" value="WH-like_DNA-bd_sf"/>
</dbReference>
<sequence length="168" mass="18419">MHTSPDDRHCSVARSLDVVGDRWSPLIIRDVALGVSRFDAIQRDLGISRKVLTQRLQALLDHGVLGKVPYSEHPPRYDYRLTEKGNDLAMVVLALQQFGDKWLAGDDGPPLLWRHLACGELSTPVVCCDRCGEQVRPGDAVPVKGPGFREEDGPELSAAIDQISALLG</sequence>
<evidence type="ECO:0000313" key="6">
    <source>
        <dbReference type="Proteomes" id="UP001233314"/>
    </source>
</evidence>
<feature type="domain" description="HTH hxlR-type" evidence="4">
    <location>
        <begin position="10"/>
        <end position="107"/>
    </location>
</feature>
<evidence type="ECO:0000256" key="1">
    <source>
        <dbReference type="ARBA" id="ARBA00023015"/>
    </source>
</evidence>
<evidence type="ECO:0000313" key="5">
    <source>
        <dbReference type="EMBL" id="MDO7868111.1"/>
    </source>
</evidence>
<dbReference type="EMBL" id="JAUQTA010000001">
    <property type="protein sequence ID" value="MDO7868111.1"/>
    <property type="molecule type" value="Genomic_DNA"/>
</dbReference>
<reference evidence="5 6" key="1">
    <citation type="submission" date="2023-07" db="EMBL/GenBank/DDBJ databases">
        <title>Nocardioides sp. nov WY-20 isolated from soil.</title>
        <authorList>
            <person name="Liu B."/>
            <person name="Wan Y."/>
        </authorList>
    </citation>
    <scope>NUCLEOTIDE SEQUENCE [LARGE SCALE GENOMIC DNA]</scope>
    <source>
        <strain evidence="5 6">WY-20</strain>
    </source>
</reference>
<evidence type="ECO:0000256" key="3">
    <source>
        <dbReference type="ARBA" id="ARBA00023163"/>
    </source>
</evidence>
<dbReference type="PANTHER" id="PTHR33204:SF18">
    <property type="entry name" value="TRANSCRIPTIONAL REGULATORY PROTEIN"/>
    <property type="match status" value="1"/>
</dbReference>